<dbReference type="HOGENOM" id="CLU_135997_0_0_2"/>
<dbReference type="KEGG" id="nph:NP_5376A"/>
<dbReference type="Proteomes" id="UP000002698">
    <property type="component" value="Chromosome"/>
</dbReference>
<organism evidence="1 2">
    <name type="scientific">Natronomonas pharaonis (strain ATCC 35678 / DSM 2160 / CIP 103997 / JCM 8858 / NBRC 14720 / NCIMB 2260 / Gabara)</name>
    <name type="common">Halobacterium pharaonis</name>
    <dbReference type="NCBI Taxonomy" id="348780"/>
    <lineage>
        <taxon>Archaea</taxon>
        <taxon>Methanobacteriati</taxon>
        <taxon>Methanobacteriota</taxon>
        <taxon>Stenosarchaea group</taxon>
        <taxon>Halobacteria</taxon>
        <taxon>Halobacteriales</taxon>
        <taxon>Natronomonadaceae</taxon>
        <taxon>Natronomonas</taxon>
    </lineage>
</organism>
<sequence length="130" mass="14942">MRRVSEDQPNQQLAEELQSICRAAVGDELRSITYFTDEDVEQLYLRSDLDRTADLFGFAELERNGFEADEKYRNSQLGDYRATIRLFDNGYLTRVTLNDHGVWVTTDSMSIDRFEELSESLRTALSSADG</sequence>
<evidence type="ECO:0000313" key="2">
    <source>
        <dbReference type="Proteomes" id="UP000002698"/>
    </source>
</evidence>
<dbReference type="EnsemblBacteria" id="CAI50779">
    <property type="protein sequence ID" value="CAI50779"/>
    <property type="gene ID" value="NP_5376A"/>
</dbReference>
<dbReference type="AlphaFoldDB" id="A0A1U7EZN4"/>
<evidence type="ECO:0000313" key="1">
    <source>
        <dbReference type="EMBL" id="CAI50779.1"/>
    </source>
</evidence>
<protein>
    <submittedName>
        <fullName evidence="1">Uncharacterized protein</fullName>
    </submittedName>
</protein>
<proteinExistence type="predicted"/>
<dbReference type="Pfam" id="PF24366">
    <property type="entry name" value="DUF7522"/>
    <property type="match status" value="1"/>
</dbReference>
<dbReference type="EMBL" id="CR936257">
    <property type="protein sequence ID" value="CAI50779.1"/>
    <property type="molecule type" value="Genomic_DNA"/>
</dbReference>
<reference evidence="1 2" key="1">
    <citation type="journal article" date="2005" name="Genome Res.">
        <title>Living with two extremes: conclusions from the genome sequence of Natronomonas pharaonis.</title>
        <authorList>
            <person name="Falb M."/>
            <person name="Pfeiffer F."/>
            <person name="Palm P."/>
            <person name="Rodewald K."/>
            <person name="Hickmann V."/>
            <person name="Tittor J."/>
            <person name="Oesterhelt D."/>
        </authorList>
    </citation>
    <scope>NUCLEOTIDE SEQUENCE [LARGE SCALE GENOMIC DNA]</scope>
    <source>
        <strain evidence="2">ATCC 35678 / DSM 2160 / CIP 103997 / JCM 8858 / NBRC 14720 / NCIMB 2260 / Gabara</strain>
    </source>
</reference>
<dbReference type="GeneID" id="3702357"/>
<accession>A0A1U7EZN4</accession>
<dbReference type="eggNOG" id="arCOG07569">
    <property type="taxonomic scope" value="Archaea"/>
</dbReference>
<dbReference type="InterPro" id="IPR055944">
    <property type="entry name" value="DUF7522"/>
</dbReference>
<dbReference type="RefSeq" id="WP_011324387.1">
    <property type="nucleotide sequence ID" value="NC_007426.1"/>
</dbReference>
<keyword evidence="2" id="KW-1185">Reference proteome</keyword>
<name>A0A1U7EZN4_NATPD</name>
<dbReference type="STRING" id="348780.NP_5376A"/>
<gene>
    <name evidence="1" type="ordered locus">NP_5376A</name>
</gene>
<dbReference type="OrthoDB" id="256252at2157"/>